<keyword evidence="8" id="KW-1185">Reference proteome</keyword>
<feature type="region of interest" description="Disordered" evidence="5">
    <location>
        <begin position="170"/>
        <end position="196"/>
    </location>
</feature>
<feature type="compositionally biased region" description="Acidic residues" evidence="5">
    <location>
        <begin position="276"/>
        <end position="286"/>
    </location>
</feature>
<dbReference type="GO" id="GO:0005794">
    <property type="term" value="C:Golgi apparatus"/>
    <property type="evidence" value="ECO:0007669"/>
    <property type="project" value="UniProtKB-SubCell"/>
</dbReference>
<dbReference type="Gene3D" id="1.25.40.90">
    <property type="match status" value="1"/>
</dbReference>
<feature type="domain" description="ENTH" evidence="6">
    <location>
        <begin position="23"/>
        <end position="156"/>
    </location>
</feature>
<evidence type="ECO:0000256" key="3">
    <source>
        <dbReference type="ARBA" id="ARBA00023034"/>
    </source>
</evidence>
<dbReference type="GO" id="GO:0005543">
    <property type="term" value="F:phospholipid binding"/>
    <property type="evidence" value="ECO:0007669"/>
    <property type="project" value="TreeGrafter"/>
</dbReference>
<dbReference type="GO" id="GO:0005768">
    <property type="term" value="C:endosome"/>
    <property type="evidence" value="ECO:0007669"/>
    <property type="project" value="TreeGrafter"/>
</dbReference>
<dbReference type="GO" id="GO:0005886">
    <property type="term" value="C:plasma membrane"/>
    <property type="evidence" value="ECO:0007669"/>
    <property type="project" value="TreeGrafter"/>
</dbReference>
<reference evidence="7 8" key="1">
    <citation type="journal article" date="2018" name="Nat. Genet.">
        <title>The Rosa genome provides new insights in the design of modern roses.</title>
        <authorList>
            <person name="Bendahmane M."/>
        </authorList>
    </citation>
    <scope>NUCLEOTIDE SEQUENCE [LARGE SCALE GENOMIC DNA]</scope>
    <source>
        <strain evidence="8">cv. Old Blush</strain>
    </source>
</reference>
<proteinExistence type="predicted"/>
<organism evidence="7 8">
    <name type="scientific">Rosa chinensis</name>
    <name type="common">China rose</name>
    <dbReference type="NCBI Taxonomy" id="74649"/>
    <lineage>
        <taxon>Eukaryota</taxon>
        <taxon>Viridiplantae</taxon>
        <taxon>Streptophyta</taxon>
        <taxon>Embryophyta</taxon>
        <taxon>Tracheophyta</taxon>
        <taxon>Spermatophyta</taxon>
        <taxon>Magnoliopsida</taxon>
        <taxon>eudicotyledons</taxon>
        <taxon>Gunneridae</taxon>
        <taxon>Pentapetalae</taxon>
        <taxon>rosids</taxon>
        <taxon>fabids</taxon>
        <taxon>Rosales</taxon>
        <taxon>Rosaceae</taxon>
        <taxon>Rosoideae</taxon>
        <taxon>Rosoideae incertae sedis</taxon>
        <taxon>Rosa</taxon>
    </lineage>
</organism>
<feature type="compositionally biased region" description="Polar residues" evidence="5">
    <location>
        <begin position="215"/>
        <end position="231"/>
    </location>
</feature>
<evidence type="ECO:0000256" key="5">
    <source>
        <dbReference type="SAM" id="MobiDB-lite"/>
    </source>
</evidence>
<sequence>MFLDHFKKQASRFLQERYKTARLTFTDVTPAELWAEEATNGEPCSPDAKTMTKIAAASFEMEDYWRIVDILHRKLYNIDWKEWRQSYKALVLLEFLLTHGPEDFAEEFQGDSEVIQELGSFKYIDDNGFNWGSSMQKKSDQILILLRGGRSTLREARFKALKVTNEIQGFRGSASSPSPSTPSSAYSETPRASSFSSFSTTSSVWNELNNELSKFHQPSTTKSEAMESYSQGGLRDTDDDHDHYKNTSNFPAPSESREGSHLWNCPPIDEKGSLLESEEEDNEDDDKYYEKEDGILSGIYSKLVTLSPTRGNVPHGNIRFRSVSDVGRELRKKKLDRQSSFWY</sequence>
<evidence type="ECO:0000313" key="7">
    <source>
        <dbReference type="EMBL" id="PRQ36642.1"/>
    </source>
</evidence>
<dbReference type="GO" id="GO:0030276">
    <property type="term" value="F:clathrin binding"/>
    <property type="evidence" value="ECO:0007669"/>
    <property type="project" value="TreeGrafter"/>
</dbReference>
<gene>
    <name evidence="7" type="ORF">RchiOBHm_Chr4g0393891</name>
</gene>
<dbReference type="GO" id="GO:0006897">
    <property type="term" value="P:endocytosis"/>
    <property type="evidence" value="ECO:0007669"/>
    <property type="project" value="TreeGrafter"/>
</dbReference>
<dbReference type="Gramene" id="PRQ36642">
    <property type="protein sequence ID" value="PRQ36642"/>
    <property type="gene ID" value="RchiOBHm_Chr4g0393891"/>
</dbReference>
<dbReference type="SMART" id="SM00273">
    <property type="entry name" value="ENTH"/>
    <property type="match status" value="1"/>
</dbReference>
<evidence type="ECO:0000256" key="1">
    <source>
        <dbReference type="ARBA" id="ARBA00004132"/>
    </source>
</evidence>
<dbReference type="PROSITE" id="PS50942">
    <property type="entry name" value="ENTH"/>
    <property type="match status" value="1"/>
</dbReference>
<dbReference type="OrthoDB" id="4033880at2759"/>
<feature type="compositionally biased region" description="Basic and acidic residues" evidence="5">
    <location>
        <begin position="235"/>
        <end position="245"/>
    </location>
</feature>
<dbReference type="PANTHER" id="PTHR12276">
    <property type="entry name" value="EPSIN/ENT-RELATED"/>
    <property type="match status" value="1"/>
</dbReference>
<keyword evidence="4" id="KW-0968">Cytoplasmic vesicle</keyword>
<dbReference type="Pfam" id="PF01417">
    <property type="entry name" value="ENTH"/>
    <property type="match status" value="1"/>
</dbReference>
<evidence type="ECO:0000313" key="8">
    <source>
        <dbReference type="Proteomes" id="UP000238479"/>
    </source>
</evidence>
<evidence type="ECO:0000259" key="6">
    <source>
        <dbReference type="PROSITE" id="PS50942"/>
    </source>
</evidence>
<dbReference type="InterPro" id="IPR013809">
    <property type="entry name" value="ENTH"/>
</dbReference>
<dbReference type="PANTHER" id="PTHR12276:SF95">
    <property type="entry name" value="ENTH_VHS FAMILY PROTEIN"/>
    <property type="match status" value="1"/>
</dbReference>
<dbReference type="STRING" id="74649.A0A2P6QR34"/>
<accession>A0A2P6QR34</accession>
<evidence type="ECO:0000256" key="4">
    <source>
        <dbReference type="ARBA" id="ARBA00023329"/>
    </source>
</evidence>
<protein>
    <recommendedName>
        <fullName evidence="6">ENTH domain-containing protein</fullName>
    </recommendedName>
</protein>
<dbReference type="SUPFAM" id="SSF48464">
    <property type="entry name" value="ENTH/VHS domain"/>
    <property type="match status" value="1"/>
</dbReference>
<comment type="caution">
    <text evidence="7">The sequence shown here is derived from an EMBL/GenBank/DDBJ whole genome shotgun (WGS) entry which is preliminary data.</text>
</comment>
<dbReference type="GO" id="GO:0030125">
    <property type="term" value="C:clathrin vesicle coat"/>
    <property type="evidence" value="ECO:0007669"/>
    <property type="project" value="TreeGrafter"/>
</dbReference>
<comment type="subcellular location">
    <subcellularLocation>
        <location evidence="1">Cytoplasmic vesicle</location>
        <location evidence="1">Clathrin-coated vesicle</location>
    </subcellularLocation>
    <subcellularLocation>
        <location evidence="2">Golgi apparatus</location>
    </subcellularLocation>
</comment>
<evidence type="ECO:0000256" key="2">
    <source>
        <dbReference type="ARBA" id="ARBA00004555"/>
    </source>
</evidence>
<dbReference type="EMBL" id="PDCK01000042">
    <property type="protein sequence ID" value="PRQ36642.1"/>
    <property type="molecule type" value="Genomic_DNA"/>
</dbReference>
<feature type="region of interest" description="Disordered" evidence="5">
    <location>
        <begin position="215"/>
        <end position="286"/>
    </location>
</feature>
<dbReference type="OMA" id="NWGANMQ"/>
<feature type="compositionally biased region" description="Low complexity" evidence="5">
    <location>
        <begin position="173"/>
        <end position="196"/>
    </location>
</feature>
<keyword evidence="3" id="KW-0333">Golgi apparatus</keyword>
<dbReference type="CDD" id="cd03571">
    <property type="entry name" value="ENTH"/>
    <property type="match status" value="1"/>
</dbReference>
<dbReference type="Proteomes" id="UP000238479">
    <property type="component" value="Chromosome 4"/>
</dbReference>
<dbReference type="InterPro" id="IPR008942">
    <property type="entry name" value="ENTH_VHS"/>
</dbReference>
<dbReference type="AlphaFoldDB" id="A0A2P6QR34"/>
<name>A0A2P6QR34_ROSCH</name>